<dbReference type="InterPro" id="IPR001451">
    <property type="entry name" value="Hexapep"/>
</dbReference>
<sequence length="250" mass="27883">MSENSKIYINEFNSNGLVQSSFGMVMLFLKSAFKIRIHGAKKNKTYISKSKRKRNIKIRFKRCAINNVVYIDENFEGKLSITIDGNNNNVFIGKNTSLSGTVISIYQNDSIVSIGSDVSIGNNNNIEVSEFNYSPSLIIGNDCMISYNVTIRLSDAHPIYNLSNERINIGSDLSIGKHVWIGHDTTILKSVSIGDGCIIGTSSLITKSIPKYSIAAGNPGKVIRQGDFYWCRTEDKNHIQQARSFYSMIE</sequence>
<protein>
    <submittedName>
        <fullName evidence="1">Acyltransferase</fullName>
    </submittedName>
</protein>
<name>A0AAX0YXU1_9GAMM</name>
<dbReference type="EMBL" id="PYOZ01000001">
    <property type="protein sequence ID" value="PSX46472.1"/>
    <property type="molecule type" value="Genomic_DNA"/>
</dbReference>
<dbReference type="PANTHER" id="PTHR23416">
    <property type="entry name" value="SIALIC ACID SYNTHASE-RELATED"/>
    <property type="match status" value="1"/>
</dbReference>
<dbReference type="SUPFAM" id="SSF51161">
    <property type="entry name" value="Trimeric LpxA-like enzymes"/>
    <property type="match status" value="1"/>
</dbReference>
<dbReference type="Pfam" id="PF00132">
    <property type="entry name" value="Hexapep"/>
    <property type="match status" value="1"/>
</dbReference>
<keyword evidence="2" id="KW-1185">Reference proteome</keyword>
<keyword evidence="1" id="KW-0808">Transferase</keyword>
<reference evidence="1 2" key="1">
    <citation type="submission" date="2018-01" db="EMBL/GenBank/DDBJ databases">
        <title>Whole genome sequencing of Histamine producing bacteria.</title>
        <authorList>
            <person name="Butler K."/>
        </authorList>
    </citation>
    <scope>NUCLEOTIDE SEQUENCE [LARGE SCALE GENOMIC DNA]</scope>
    <source>
        <strain evidence="1 2">A1-4</strain>
    </source>
</reference>
<dbReference type="CDD" id="cd04647">
    <property type="entry name" value="LbH_MAT_like"/>
    <property type="match status" value="1"/>
</dbReference>
<dbReference type="RefSeq" id="WP_052957459.1">
    <property type="nucleotide sequence ID" value="NZ_JZTB01000021.1"/>
</dbReference>
<organism evidence="1 2">
    <name type="scientific">Photobacterium kishitanii</name>
    <dbReference type="NCBI Taxonomy" id="318456"/>
    <lineage>
        <taxon>Bacteria</taxon>
        <taxon>Pseudomonadati</taxon>
        <taxon>Pseudomonadota</taxon>
        <taxon>Gammaproteobacteria</taxon>
        <taxon>Vibrionales</taxon>
        <taxon>Vibrionaceae</taxon>
        <taxon>Photobacterium</taxon>
    </lineage>
</organism>
<dbReference type="PANTHER" id="PTHR23416:SF78">
    <property type="entry name" value="LIPOPOLYSACCHARIDE BIOSYNTHESIS O-ACETYL TRANSFERASE WBBJ-RELATED"/>
    <property type="match status" value="1"/>
</dbReference>
<dbReference type="AlphaFoldDB" id="A0AAX0YXU1"/>
<dbReference type="Gene3D" id="2.160.10.10">
    <property type="entry name" value="Hexapeptide repeat proteins"/>
    <property type="match status" value="1"/>
</dbReference>
<evidence type="ECO:0000313" key="1">
    <source>
        <dbReference type="EMBL" id="PSX46472.1"/>
    </source>
</evidence>
<keyword evidence="1" id="KW-0012">Acyltransferase</keyword>
<dbReference type="InterPro" id="IPR051159">
    <property type="entry name" value="Hexapeptide_acetyltransf"/>
</dbReference>
<proteinExistence type="predicted"/>
<gene>
    <name evidence="1" type="ORF">C0W53_00120</name>
</gene>
<dbReference type="GO" id="GO:0016746">
    <property type="term" value="F:acyltransferase activity"/>
    <property type="evidence" value="ECO:0007669"/>
    <property type="project" value="UniProtKB-KW"/>
</dbReference>
<evidence type="ECO:0000313" key="2">
    <source>
        <dbReference type="Proteomes" id="UP000240728"/>
    </source>
</evidence>
<accession>A0AAX0YXU1</accession>
<dbReference type="Proteomes" id="UP000240728">
    <property type="component" value="Unassembled WGS sequence"/>
</dbReference>
<dbReference type="InterPro" id="IPR011004">
    <property type="entry name" value="Trimer_LpxA-like_sf"/>
</dbReference>
<comment type="caution">
    <text evidence="1">The sequence shown here is derived from an EMBL/GenBank/DDBJ whole genome shotgun (WGS) entry which is preliminary data.</text>
</comment>